<protein>
    <submittedName>
        <fullName evidence="3">Cytochrome c biogenesis factor C</fullName>
    </submittedName>
</protein>
<evidence type="ECO:0000313" key="3">
    <source>
        <dbReference type="EMBL" id="QIA60266.1"/>
    </source>
</evidence>
<dbReference type="PANTHER" id="PTHR36010:SF1">
    <property type="entry name" value="CYTOCHROME C BIOGENESIS CCMF C-TERMINAL-LIKE MITOCHONDRIAL PROTEIN-RELATED"/>
    <property type="match status" value="1"/>
</dbReference>
<feature type="transmembrane region" description="Helical" evidence="1">
    <location>
        <begin position="40"/>
        <end position="59"/>
    </location>
</feature>
<accession>A0A6C0SK64</accession>
<feature type="transmembrane region" description="Helical" evidence="1">
    <location>
        <begin position="177"/>
        <end position="196"/>
    </location>
</feature>
<keyword evidence="3" id="KW-0496">Mitochondrion</keyword>
<dbReference type="InterPro" id="IPR032523">
    <property type="entry name" value="CcmF_C"/>
</dbReference>
<sequence>MVQPQNFSFFLIFLVVLCGTAAPILFQWLVSRDVSTGAPFFNGTIIPISTSLLLVSVLIHARGFMRFLDEAKRIVSIRARPVLLPNIIEKSSPKKIQYISFFLDEKALSILSFFRQFFSTLLVRQPRALVGQYFGFVVSDKTKSGGALADSARRALRALVLFFHFTIIKFMGDFSYLESFCGVLCFLLFRTFFLSSHHRRRDRVARHKFPFFVFHRQRRRELIISSLRRNNLNWSRCFLVRALPSRPMTVGHDFRKAPVNMKISHGGVCIFIMGVILPNAKKIQSTGKTPLGSELHLGKVRSTLRGIDQLHGPTFHSICGNLIIYKPSLKTPLMFEHDESRSARLQSPPTEGAKLSTDGRNFSFLPTEEGHFFGPKGRPEEMAGRFTHTSLRKKGFTVLEHNSFSHWLTMFPEKRFYFSNQETSTTKVAIHTNLFTDLYALIGTGSFETGWYTTVIKLPFIFCIWIGFIMASLGGSFSLFRNLTFYKLYWN</sequence>
<feature type="transmembrane region" description="Helical" evidence="1">
    <location>
        <begin position="155"/>
        <end position="171"/>
    </location>
</feature>
<dbReference type="AlphaFoldDB" id="A0A6C0SK64"/>
<dbReference type="InterPro" id="IPR044955">
    <property type="entry name" value="CCMFC"/>
</dbReference>
<dbReference type="PANTHER" id="PTHR36010">
    <property type="entry name" value="CYTOCHROME C BIOGENESIS CCMF C-TERMINAL-LIKE MITOCHONDRIAL PROTEIN-RELATED"/>
    <property type="match status" value="1"/>
</dbReference>
<feature type="transmembrane region" description="Helical" evidence="1">
    <location>
        <begin position="7"/>
        <end position="28"/>
    </location>
</feature>
<feature type="transmembrane region" description="Helical" evidence="1">
    <location>
        <begin position="458"/>
        <end position="480"/>
    </location>
</feature>
<geneLocation type="mitochondrion" evidence="3"/>
<evidence type="ECO:0000256" key="1">
    <source>
        <dbReference type="SAM" id="Phobius"/>
    </source>
</evidence>
<reference evidence="3" key="1">
    <citation type="journal article" date="2019" name="BMC Genomics">
        <title>Mitochondrial genomes of the early land plant lineage liverworts (Marchantiophyta): conserved genome structure, and ongoing low frequency recombination.</title>
        <authorList>
            <person name="Dong S."/>
            <person name="Zhao C."/>
            <person name="Zhang S."/>
            <person name="Zhang L."/>
            <person name="Wu H."/>
            <person name="Liu H."/>
            <person name="Zhu R."/>
            <person name="Jia Y."/>
            <person name="Goffinet B."/>
            <person name="Liu Y."/>
        </authorList>
    </citation>
    <scope>NUCLEOTIDE SEQUENCE</scope>
</reference>
<organism evidence="3">
    <name type="scientific">Ptychanthus striatus</name>
    <dbReference type="NCBI Taxonomy" id="203655"/>
    <lineage>
        <taxon>Eukaryota</taxon>
        <taxon>Viridiplantae</taxon>
        <taxon>Streptophyta</taxon>
        <taxon>Embryophyta</taxon>
        <taxon>Marchantiophyta</taxon>
        <taxon>Jungermanniopsida</taxon>
        <taxon>Jungermanniidae</taxon>
        <taxon>Porellales</taxon>
        <taxon>Jubulineae</taxon>
        <taxon>Lejeuneaceae</taxon>
        <taxon>Ptychanthoideae</taxon>
        <taxon>Ptychanthus</taxon>
    </lineage>
</organism>
<keyword evidence="1" id="KW-0812">Transmembrane</keyword>
<proteinExistence type="predicted"/>
<feature type="domain" description="Cytochrome c-type biogenesis protein CcmF C-terminal" evidence="2">
    <location>
        <begin position="406"/>
        <end position="480"/>
    </location>
</feature>
<gene>
    <name evidence="3" type="primary">ccmFC</name>
</gene>
<evidence type="ECO:0000259" key="2">
    <source>
        <dbReference type="Pfam" id="PF16327"/>
    </source>
</evidence>
<keyword evidence="1" id="KW-0472">Membrane</keyword>
<name>A0A6C0SK64_9MARC</name>
<keyword evidence="1" id="KW-1133">Transmembrane helix</keyword>
<dbReference type="Pfam" id="PF16327">
    <property type="entry name" value="CcmF_C"/>
    <property type="match status" value="1"/>
</dbReference>
<dbReference type="EMBL" id="MK230944">
    <property type="protein sequence ID" value="QIA60266.1"/>
    <property type="molecule type" value="Genomic_DNA"/>
</dbReference>
<dbReference type="GO" id="GO:0017004">
    <property type="term" value="P:cytochrome complex assembly"/>
    <property type="evidence" value="ECO:0007669"/>
    <property type="project" value="InterPro"/>
</dbReference>